<keyword evidence="8" id="KW-1185">Reference proteome</keyword>
<dbReference type="InterPro" id="IPR000719">
    <property type="entry name" value="Prot_kinase_dom"/>
</dbReference>
<dbReference type="SUPFAM" id="SSF56112">
    <property type="entry name" value="Protein kinase-like (PK-like)"/>
    <property type="match status" value="1"/>
</dbReference>
<dbReference type="PANTHER" id="PTHR48016:SF56">
    <property type="entry name" value="MAPKK KINASE"/>
    <property type="match status" value="1"/>
</dbReference>
<dbReference type="InterPro" id="IPR017441">
    <property type="entry name" value="Protein_kinase_ATP_BS"/>
</dbReference>
<dbReference type="Gene3D" id="1.10.510.10">
    <property type="entry name" value="Transferase(Phosphotransferase) domain 1"/>
    <property type="match status" value="2"/>
</dbReference>
<evidence type="ECO:0000313" key="7">
    <source>
        <dbReference type="EMBL" id="KAE9388787.1"/>
    </source>
</evidence>
<dbReference type="PROSITE" id="PS00107">
    <property type="entry name" value="PROTEIN_KINASE_ATP"/>
    <property type="match status" value="1"/>
</dbReference>
<keyword evidence="1" id="KW-0808">Transferase</keyword>
<evidence type="ECO:0000256" key="3">
    <source>
        <dbReference type="ARBA" id="ARBA00022777"/>
    </source>
</evidence>
<organism evidence="7 8">
    <name type="scientific">Gymnopus androsaceus JB14</name>
    <dbReference type="NCBI Taxonomy" id="1447944"/>
    <lineage>
        <taxon>Eukaryota</taxon>
        <taxon>Fungi</taxon>
        <taxon>Dikarya</taxon>
        <taxon>Basidiomycota</taxon>
        <taxon>Agaricomycotina</taxon>
        <taxon>Agaricomycetes</taxon>
        <taxon>Agaricomycetidae</taxon>
        <taxon>Agaricales</taxon>
        <taxon>Marasmiineae</taxon>
        <taxon>Omphalotaceae</taxon>
        <taxon>Gymnopus</taxon>
    </lineage>
</organism>
<dbReference type="InterPro" id="IPR050538">
    <property type="entry name" value="MAP_kinase_kinase_kinase"/>
</dbReference>
<sequence length="934" mass="104242">MAHSPQFFPAAHHINITGSFFNNSHYETLAQSASQASQVVAPPISVETNYVQDDFATNNKSDSVVYARFLMTRKRGYPLWRPKDHDSRLPDIYKQDGVHIGDVGILDEFGGFDYLFNACHPADHPLNEGRVPETFKLLEIDHTDTREYHKNLNQALISKVSPLVSAKPLSLANLLRTSNLIYHCTISFALLRGVPEEVAAGLAFTSSARNGALLILPEGGKRTDHRQRYKFEEYAVECARSWYAEPMARGMANGALYLVTGFDKARAWGVASFIDANPGSVSLEFIPKTLESNAGSPKYWFRRHDCASASSGADNVYGNQSGCVFLRGFKIAVRNNPFTDIPKYCSSVKYISDLGVNELFPRPTTANLPWHSTSQQLCHASGLPSSQYNVLPNHIYHPSDVINRWVLNNHDEVEVSITHDDDWASVIEDDEEELPSNQELIRRIRKHLKLVQYSDITTSTTTPVSPSLLGVGQASDADFHKFSIQAMSAKATSGSEMSSFIQPQDSFQAKDLGHKHQLLGRDPGREKGKSRAVEQGAENYLPYTFSSYNITAPEQSPSPYPSSSGDLSGSQLCLDKPHQLQRQFQMDVEGPTPWPSAYYELAPMKLEGMVDLSRASRNTIASDLMYQDSVEGSAVYKPLIIKEEGAPTHFRLGNSIGSGQFGSVYRALNLNTGQMVAVKRIQLEGLEEEEVAQLVHELDLVKKLSHPSIIKYEGIHRDADTLSIVLEYAENGSLDQTVKEFGKLDERLVASYVVRILEGLHYLHKNDVIHRNLKAANILTTKNGNVKLSDIGGSLNLSNWVSHHTVDIPNNMPVMSRTIDDDMPPIPPGVSPLLEDFLRKCFHKDPAQRPTAELLFDHDWLKQNWGGYKEVRRQDSIPFFRRRISADLQKSEAVHYLSQIEMPEPAPEHPQPEDFITGSPPGRIVYALEPGSFS</sequence>
<feature type="domain" description="Protein kinase" evidence="6">
    <location>
        <begin position="650"/>
        <end position="861"/>
    </location>
</feature>
<reference evidence="7" key="1">
    <citation type="journal article" date="2019" name="Environ. Microbiol.">
        <title>Fungal ecological strategies reflected in gene transcription - a case study of two litter decomposers.</title>
        <authorList>
            <person name="Barbi F."/>
            <person name="Kohler A."/>
            <person name="Barry K."/>
            <person name="Baskaran P."/>
            <person name="Daum C."/>
            <person name="Fauchery L."/>
            <person name="Ihrmark K."/>
            <person name="Kuo A."/>
            <person name="LaButti K."/>
            <person name="Lipzen A."/>
            <person name="Morin E."/>
            <person name="Grigoriev I.V."/>
            <person name="Henrissat B."/>
            <person name="Lindahl B."/>
            <person name="Martin F."/>
        </authorList>
    </citation>
    <scope>NUCLEOTIDE SEQUENCE</scope>
    <source>
        <strain evidence="7">JB14</strain>
    </source>
</reference>
<keyword evidence="4 5" id="KW-0067">ATP-binding</keyword>
<dbReference type="Pfam" id="PF00069">
    <property type="entry name" value="Pkinase"/>
    <property type="match status" value="1"/>
</dbReference>
<dbReference type="PANTHER" id="PTHR48016">
    <property type="entry name" value="MAP KINASE KINASE KINASE SSK2-RELATED-RELATED"/>
    <property type="match status" value="1"/>
</dbReference>
<gene>
    <name evidence="7" type="ORF">BT96DRAFT_947360</name>
</gene>
<evidence type="ECO:0000256" key="1">
    <source>
        <dbReference type="ARBA" id="ARBA00022679"/>
    </source>
</evidence>
<dbReference type="AlphaFoldDB" id="A0A6A4GUK0"/>
<evidence type="ECO:0000256" key="2">
    <source>
        <dbReference type="ARBA" id="ARBA00022741"/>
    </source>
</evidence>
<keyword evidence="2 5" id="KW-0547">Nucleotide-binding</keyword>
<dbReference type="OrthoDB" id="8693905at2759"/>
<dbReference type="EMBL" id="ML769727">
    <property type="protein sequence ID" value="KAE9388787.1"/>
    <property type="molecule type" value="Genomic_DNA"/>
</dbReference>
<feature type="binding site" evidence="5">
    <location>
        <position position="679"/>
    </location>
    <ligand>
        <name>ATP</name>
        <dbReference type="ChEBI" id="CHEBI:30616"/>
    </ligand>
</feature>
<evidence type="ECO:0000256" key="5">
    <source>
        <dbReference type="PROSITE-ProRule" id="PRU10141"/>
    </source>
</evidence>
<proteinExistence type="predicted"/>
<dbReference type="Proteomes" id="UP000799118">
    <property type="component" value="Unassembled WGS sequence"/>
</dbReference>
<evidence type="ECO:0000256" key="4">
    <source>
        <dbReference type="ARBA" id="ARBA00022840"/>
    </source>
</evidence>
<dbReference type="GO" id="GO:0005737">
    <property type="term" value="C:cytoplasm"/>
    <property type="evidence" value="ECO:0007669"/>
    <property type="project" value="TreeGrafter"/>
</dbReference>
<keyword evidence="3" id="KW-0418">Kinase</keyword>
<accession>A0A6A4GUK0</accession>
<name>A0A6A4GUK0_9AGAR</name>
<dbReference type="InterPro" id="IPR011009">
    <property type="entry name" value="Kinase-like_dom_sf"/>
</dbReference>
<dbReference type="FunFam" id="3.30.200.20:FF:000042">
    <property type="entry name" value="Aurora kinase A"/>
    <property type="match status" value="1"/>
</dbReference>
<dbReference type="GO" id="GO:0004709">
    <property type="term" value="F:MAP kinase kinase kinase activity"/>
    <property type="evidence" value="ECO:0007669"/>
    <property type="project" value="TreeGrafter"/>
</dbReference>
<protein>
    <recommendedName>
        <fullName evidence="6">Protein kinase domain-containing protein</fullName>
    </recommendedName>
</protein>
<evidence type="ECO:0000259" key="6">
    <source>
        <dbReference type="PROSITE" id="PS50011"/>
    </source>
</evidence>
<dbReference type="GO" id="GO:0005524">
    <property type="term" value="F:ATP binding"/>
    <property type="evidence" value="ECO:0007669"/>
    <property type="project" value="UniProtKB-UniRule"/>
</dbReference>
<evidence type="ECO:0000313" key="8">
    <source>
        <dbReference type="Proteomes" id="UP000799118"/>
    </source>
</evidence>
<dbReference type="PROSITE" id="PS50011">
    <property type="entry name" value="PROTEIN_KINASE_DOM"/>
    <property type="match status" value="1"/>
</dbReference>